<name>A0A844XXT0_9SPHN</name>
<dbReference type="RefSeq" id="WP_160606571.1">
    <property type="nucleotide sequence ID" value="NZ_WTYF01000004.1"/>
</dbReference>
<comment type="caution">
    <text evidence="1">The sequence shown here is derived from an EMBL/GenBank/DDBJ whole genome shotgun (WGS) entry which is preliminary data.</text>
</comment>
<dbReference type="EMBL" id="WTYF01000004">
    <property type="protein sequence ID" value="MXO50149.1"/>
    <property type="molecule type" value="Genomic_DNA"/>
</dbReference>
<accession>A0A844XXT0</accession>
<evidence type="ECO:0000313" key="1">
    <source>
        <dbReference type="EMBL" id="MXO50149.1"/>
    </source>
</evidence>
<dbReference type="OrthoDB" id="7822188at2"/>
<reference evidence="1 2" key="1">
    <citation type="submission" date="2019-12" db="EMBL/GenBank/DDBJ databases">
        <title>Genomic-based taxomic classification of the family Erythrobacteraceae.</title>
        <authorList>
            <person name="Xu L."/>
        </authorList>
    </citation>
    <scope>NUCLEOTIDE SEQUENCE [LARGE SCALE GENOMIC DNA]</scope>
    <source>
        <strain evidence="1 2">DSM 16225</strain>
    </source>
</reference>
<dbReference type="Proteomes" id="UP000444185">
    <property type="component" value="Unassembled WGS sequence"/>
</dbReference>
<evidence type="ECO:0000313" key="2">
    <source>
        <dbReference type="Proteomes" id="UP000444185"/>
    </source>
</evidence>
<dbReference type="AlphaFoldDB" id="A0A844XXT0"/>
<sequence>MAVSSRYRWVAVGSLNVRNRLNAAENAPDFQIADLIAALNDRIANQTNFRFYSNENRVMWCSHLVESDDFYELLLQTGDKDVSGFSFFHFENREFRDIDKEEDEGGHYSAHVLISKAADIEGRHPTLVEKVPGIFLGSVRDYFTWACHDPSYEKEAEGPDGKPRQYRAIFDIDGYRSRTIGDALAEGVLTDIEFVSIEEDFALGHDELPIVDEVVRQAKWKIGKKVTEEVAQGIFGKAKEFFADFSDDPTSSQTYVRIKTENGQVKRTEIDLDNAQMLEQSFIQNEVVSDFNEPLPARYATFHPELVAKVRELGAKI</sequence>
<organism evidence="1 2">
    <name type="scientific">Qipengyuania gaetbuli</name>
    <dbReference type="NCBI Taxonomy" id="266952"/>
    <lineage>
        <taxon>Bacteria</taxon>
        <taxon>Pseudomonadati</taxon>
        <taxon>Pseudomonadota</taxon>
        <taxon>Alphaproteobacteria</taxon>
        <taxon>Sphingomonadales</taxon>
        <taxon>Erythrobacteraceae</taxon>
        <taxon>Qipengyuania</taxon>
    </lineage>
</organism>
<proteinExistence type="predicted"/>
<gene>
    <name evidence="1" type="ORF">GRI42_02380</name>
</gene>
<keyword evidence="2" id="KW-1185">Reference proteome</keyword>
<protein>
    <submittedName>
        <fullName evidence="1">Uncharacterized protein</fullName>
    </submittedName>
</protein>